<organism evidence="1 2">
    <name type="scientific">Streptomyces achmelvichensis</name>
    <dbReference type="NCBI Taxonomy" id="3134111"/>
    <lineage>
        <taxon>Bacteria</taxon>
        <taxon>Bacillati</taxon>
        <taxon>Actinomycetota</taxon>
        <taxon>Actinomycetes</taxon>
        <taxon>Kitasatosporales</taxon>
        <taxon>Streptomycetaceae</taxon>
        <taxon>Streptomyces</taxon>
    </lineage>
</organism>
<protein>
    <submittedName>
        <fullName evidence="1">Trypsin-like serine protease</fullName>
        <ecNumber evidence="1">3.4.21.-</ecNumber>
    </submittedName>
</protein>
<dbReference type="EC" id="3.4.21.-" evidence="1"/>
<sequence length="272" mass="28894">MTWFALPKRLPRWPAVALLTAVTACGGPVSATPDTGDGPSPLPPGPSPQSSAAPFAGPASAGVLLDEDGVHYCSASVVDSPRGNVVATAAHCVFEYGSYMENVTFAPGFTGPGNGKAPYGRWKVRAIQVDDRWRRNTDASDAVDYAFLTLEPDAKGRDVQDVVGGTPVDWASSAERRVTVVGYPNAEHNPQNRPISCTTDTRQDPELDVSLLMECAGFWDGTSGGPWLADYRNAEHPGRIIGVTSGGQTDRESTAVRFTADARRLYDKAAKA</sequence>
<evidence type="ECO:0000313" key="1">
    <source>
        <dbReference type="EMBL" id="MEJ8637374.1"/>
    </source>
</evidence>
<accession>A0ACC6Q199</accession>
<dbReference type="Proteomes" id="UP001377168">
    <property type="component" value="Unassembled WGS sequence"/>
</dbReference>
<dbReference type="EMBL" id="JBBKAJ010000022">
    <property type="protein sequence ID" value="MEJ8637374.1"/>
    <property type="molecule type" value="Genomic_DNA"/>
</dbReference>
<gene>
    <name evidence="1" type="ORF">WKI67_28805</name>
</gene>
<comment type="caution">
    <text evidence="1">The sequence shown here is derived from an EMBL/GenBank/DDBJ whole genome shotgun (WGS) entry which is preliminary data.</text>
</comment>
<reference evidence="1" key="1">
    <citation type="submission" date="2024-03" db="EMBL/GenBank/DDBJ databases">
        <title>Novel Streptomyces species of biotechnological and ecological value are a feature of Machair soil.</title>
        <authorList>
            <person name="Prole J.R."/>
            <person name="Goodfellow M."/>
            <person name="Allenby N."/>
            <person name="Ward A.C."/>
        </authorList>
    </citation>
    <scope>NUCLEOTIDE SEQUENCE</scope>
    <source>
        <strain evidence="1">MS2.AVA.5</strain>
    </source>
</reference>
<proteinExistence type="predicted"/>
<keyword evidence="1" id="KW-0378">Hydrolase</keyword>
<name>A0ACC6Q199_9ACTN</name>
<keyword evidence="2" id="KW-1185">Reference proteome</keyword>
<evidence type="ECO:0000313" key="2">
    <source>
        <dbReference type="Proteomes" id="UP001377168"/>
    </source>
</evidence>